<sequence length="68" mass="8160">MKKVLQSRINEIYTAKVEQLFNESMARAEMKKKDQFLISVDEIENRDDFLKLTSELDNWANEYPQVNY</sequence>
<gene>
    <name evidence="1" type="ORF">DSM04_101167</name>
</gene>
<proteinExistence type="predicted"/>
<protein>
    <submittedName>
        <fullName evidence="1">Uncharacterized protein</fullName>
    </submittedName>
</protein>
<reference evidence="1 2" key="1">
    <citation type="submission" date="2018-07" db="EMBL/GenBank/DDBJ databases">
        <title>Leeuwenhoekiella genomics.</title>
        <authorList>
            <person name="Tahon G."/>
            <person name="Willems A."/>
        </authorList>
    </citation>
    <scope>NUCLEOTIDE SEQUENCE [LARGE SCALE GENOMIC DNA]</scope>
    <source>
        <strain evidence="1 2">R-50232</strain>
    </source>
</reference>
<dbReference type="RefSeq" id="WP_128759576.1">
    <property type="nucleotide sequence ID" value="NZ_QOVI01000001.1"/>
</dbReference>
<dbReference type="Proteomes" id="UP000289821">
    <property type="component" value="Unassembled WGS sequence"/>
</dbReference>
<dbReference type="EMBL" id="QOVI01000001">
    <property type="protein sequence ID" value="RXG17981.1"/>
    <property type="molecule type" value="Genomic_DNA"/>
</dbReference>
<comment type="caution">
    <text evidence="1">The sequence shown here is derived from an EMBL/GenBank/DDBJ whole genome shotgun (WGS) entry which is preliminary data.</text>
</comment>
<dbReference type="AlphaFoldDB" id="A0A4Q0NZ49"/>
<organism evidence="1 2">
    <name type="scientific">Leeuwenhoekiella aestuarii</name>
    <dbReference type="NCBI Taxonomy" id="2249426"/>
    <lineage>
        <taxon>Bacteria</taxon>
        <taxon>Pseudomonadati</taxon>
        <taxon>Bacteroidota</taxon>
        <taxon>Flavobacteriia</taxon>
        <taxon>Flavobacteriales</taxon>
        <taxon>Flavobacteriaceae</taxon>
        <taxon>Leeuwenhoekiella</taxon>
    </lineage>
</organism>
<name>A0A4Q0NZ49_9FLAO</name>
<evidence type="ECO:0000313" key="2">
    <source>
        <dbReference type="Proteomes" id="UP000289821"/>
    </source>
</evidence>
<evidence type="ECO:0000313" key="1">
    <source>
        <dbReference type="EMBL" id="RXG17981.1"/>
    </source>
</evidence>
<accession>A0A4Q0NZ49</accession>
<keyword evidence="2" id="KW-1185">Reference proteome</keyword>